<reference evidence="1" key="1">
    <citation type="submission" date="2022-07" db="EMBL/GenBank/DDBJ databases">
        <title>Genome Sequence of Phlebia brevispora.</title>
        <authorList>
            <person name="Buettner E."/>
        </authorList>
    </citation>
    <scope>NUCLEOTIDE SEQUENCE</scope>
    <source>
        <strain evidence="1">MPL23</strain>
    </source>
</reference>
<dbReference type="EMBL" id="JANHOG010002482">
    <property type="protein sequence ID" value="KAJ3522971.1"/>
    <property type="molecule type" value="Genomic_DNA"/>
</dbReference>
<keyword evidence="2" id="KW-1185">Reference proteome</keyword>
<organism evidence="1 2">
    <name type="scientific">Phlebia brevispora</name>
    <dbReference type="NCBI Taxonomy" id="194682"/>
    <lineage>
        <taxon>Eukaryota</taxon>
        <taxon>Fungi</taxon>
        <taxon>Dikarya</taxon>
        <taxon>Basidiomycota</taxon>
        <taxon>Agaricomycotina</taxon>
        <taxon>Agaricomycetes</taxon>
        <taxon>Polyporales</taxon>
        <taxon>Meruliaceae</taxon>
        <taxon>Phlebia</taxon>
    </lineage>
</organism>
<protein>
    <submittedName>
        <fullName evidence="1">Uncharacterized protein</fullName>
    </submittedName>
</protein>
<comment type="caution">
    <text evidence="1">The sequence shown here is derived from an EMBL/GenBank/DDBJ whole genome shotgun (WGS) entry which is preliminary data.</text>
</comment>
<evidence type="ECO:0000313" key="1">
    <source>
        <dbReference type="EMBL" id="KAJ3522971.1"/>
    </source>
</evidence>
<name>A0ACC1RRE9_9APHY</name>
<evidence type="ECO:0000313" key="2">
    <source>
        <dbReference type="Proteomes" id="UP001148662"/>
    </source>
</evidence>
<sequence>MDDIMDAVHAVRNNVGSRIAKVLSPSSRRQSGPSSQGTKLQSEAVVPNAGRAPSLQVFDRAEVRGKSNTSFWDAPSGLGETKGEAEQQTMDPQVEDLHGMGASSLPSGPEPCTHDVKKAGEKKPRMATGPSLSQRVERFMEHAAELTTGLLKREEGPGESAPCSRCNDSPQVTLYRCTQCFSPPVLCRRHIVEDHLHNPLHVVEEWYSERKFWKRVPLSDLGLVVNLGHGGDACRHCLWEPRTMTIVHDHGVHTVKMRFCGCWRDDGQRVPEPIQLVEAGFWPTSMDRPMSAIAIQTLRSFALLSPGANTTAQDFCKYLRRLTDNTCADQVSDQYKNFLVAVHVFGVLTLRKRLGKQADTPIHHADLAVLCPACPQPDINMDPAWRTRPAAERFVDALFHAVDGNFRQNRKAKRSDPDDVALTDGAAYFAPAATIKKIVKALGPPKHERSTCNKFGAMGYFGHNGAVSGMVSVSCARHMFVMAGGGVDLVKGERYAYVDLAQACALQGYMTLYMQVSAYDINCQHRKNLAQRMKELDEIAQKLEIRDFKMTYFPRTTAGVGKFHLPSHKQECQYKYAFQLLPGVGQTDGEASERIWSNTNQVAPRAREMAEGHRLDTLNLHYSDMNVQRTHGLAKYLAGRYITAMEECEHTHAYVEKLGEQVIAQWDSETLAEWRQAEQRYIQGVVDMKNHDELENPYEIRKEKRLTRAQAMAQLTVKACKLQGFSDGLVGAVEEAIDLQETKAQILFELGLGEASDVSEADMTERCDAFFKRADDWREKAGIYLTPLVDEAAKSMNASALVVAAQALLTEATRGLELTGSDS</sequence>
<proteinExistence type="predicted"/>
<accession>A0ACC1RRE9</accession>
<dbReference type="Proteomes" id="UP001148662">
    <property type="component" value="Unassembled WGS sequence"/>
</dbReference>
<gene>
    <name evidence="1" type="ORF">NM688_g8797</name>
</gene>